<dbReference type="STRING" id="120956.SAMN05421791_101361"/>
<dbReference type="Gene3D" id="1.20.58.110">
    <property type="entry name" value="Ribosomal protein S20"/>
    <property type="match status" value="1"/>
</dbReference>
<dbReference type="RefSeq" id="WP_090289053.1">
    <property type="nucleotide sequence ID" value="NZ_FNCK01000001.1"/>
</dbReference>
<evidence type="ECO:0000256" key="6">
    <source>
        <dbReference type="ARBA" id="ARBA00023274"/>
    </source>
</evidence>
<dbReference type="OrthoDB" id="9808392at2"/>
<evidence type="ECO:0000256" key="5">
    <source>
        <dbReference type="ARBA" id="ARBA00022980"/>
    </source>
</evidence>
<dbReference type="Pfam" id="PF01649">
    <property type="entry name" value="Ribosomal_S20p"/>
    <property type="match status" value="1"/>
</dbReference>
<dbReference type="AlphaFoldDB" id="A0A1G7PT13"/>
<organism evidence="10 11">
    <name type="scientific">Facklamia miroungae</name>
    <dbReference type="NCBI Taxonomy" id="120956"/>
    <lineage>
        <taxon>Bacteria</taxon>
        <taxon>Bacillati</taxon>
        <taxon>Bacillota</taxon>
        <taxon>Bacilli</taxon>
        <taxon>Lactobacillales</taxon>
        <taxon>Aerococcaceae</taxon>
        <taxon>Facklamia</taxon>
    </lineage>
</organism>
<dbReference type="PANTHER" id="PTHR33398:SF1">
    <property type="entry name" value="SMALL RIBOSOMAL SUBUNIT PROTEIN BS20C"/>
    <property type="match status" value="1"/>
</dbReference>
<evidence type="ECO:0000256" key="1">
    <source>
        <dbReference type="ARBA" id="ARBA00003134"/>
    </source>
</evidence>
<keyword evidence="5 8" id="KW-0689">Ribosomal protein</keyword>
<sequence length="86" mass="9259">MANTASAQKRTRQTEKVTSRKRAQVSALRTAMKKVRVAVETGEGDIQALYQAAVKAIDSAATKGLIHHNKAARDKSRLANLIASAK</sequence>
<dbReference type="GO" id="GO:0015935">
    <property type="term" value="C:small ribosomal subunit"/>
    <property type="evidence" value="ECO:0007669"/>
    <property type="project" value="TreeGrafter"/>
</dbReference>
<evidence type="ECO:0000256" key="7">
    <source>
        <dbReference type="ARBA" id="ARBA00035136"/>
    </source>
</evidence>
<protein>
    <recommendedName>
        <fullName evidence="7 8">Small ribosomal subunit protein bS20</fullName>
    </recommendedName>
</protein>
<comment type="similarity">
    <text evidence="2 8">Belongs to the bacterial ribosomal protein bS20 family.</text>
</comment>
<dbReference type="GO" id="GO:0006412">
    <property type="term" value="P:translation"/>
    <property type="evidence" value="ECO:0007669"/>
    <property type="project" value="UniProtKB-UniRule"/>
</dbReference>
<evidence type="ECO:0000313" key="10">
    <source>
        <dbReference type="EMBL" id="SDF89371.1"/>
    </source>
</evidence>
<keyword evidence="4 8" id="KW-0694">RNA-binding</keyword>
<dbReference type="PANTHER" id="PTHR33398">
    <property type="entry name" value="30S RIBOSOMAL PROTEIN S20"/>
    <property type="match status" value="1"/>
</dbReference>
<dbReference type="GO" id="GO:0003735">
    <property type="term" value="F:structural constituent of ribosome"/>
    <property type="evidence" value="ECO:0007669"/>
    <property type="project" value="InterPro"/>
</dbReference>
<dbReference type="InterPro" id="IPR036510">
    <property type="entry name" value="Ribosomal_bS20_sf"/>
</dbReference>
<evidence type="ECO:0000256" key="2">
    <source>
        <dbReference type="ARBA" id="ARBA00007634"/>
    </source>
</evidence>
<dbReference type="EMBL" id="FNCK01000001">
    <property type="protein sequence ID" value="SDF89371.1"/>
    <property type="molecule type" value="Genomic_DNA"/>
</dbReference>
<dbReference type="NCBIfam" id="TIGR00029">
    <property type="entry name" value="S20"/>
    <property type="match status" value="1"/>
</dbReference>
<gene>
    <name evidence="8" type="primary">rpsT</name>
    <name evidence="10" type="ORF">SAMN05421791_101361</name>
</gene>
<name>A0A1G7PT13_9LACT</name>
<dbReference type="GO" id="GO:0070181">
    <property type="term" value="F:small ribosomal subunit rRNA binding"/>
    <property type="evidence" value="ECO:0007669"/>
    <property type="project" value="TreeGrafter"/>
</dbReference>
<keyword evidence="6 8" id="KW-0687">Ribonucleoprotein</keyword>
<keyword evidence="3 8" id="KW-0699">rRNA-binding</keyword>
<reference evidence="10 11" key="1">
    <citation type="submission" date="2016-10" db="EMBL/GenBank/DDBJ databases">
        <authorList>
            <person name="de Groot N.N."/>
        </authorList>
    </citation>
    <scope>NUCLEOTIDE SEQUENCE [LARGE SCALE GENOMIC DNA]</scope>
    <source>
        <strain evidence="10 11">ATCC BAA-466</strain>
    </source>
</reference>
<proteinExistence type="inferred from homology"/>
<dbReference type="GO" id="GO:0005829">
    <property type="term" value="C:cytosol"/>
    <property type="evidence" value="ECO:0007669"/>
    <property type="project" value="TreeGrafter"/>
</dbReference>
<evidence type="ECO:0000256" key="8">
    <source>
        <dbReference type="HAMAP-Rule" id="MF_00500"/>
    </source>
</evidence>
<accession>A0A1G7PT13</accession>
<dbReference type="SUPFAM" id="SSF46992">
    <property type="entry name" value="Ribosomal protein S20"/>
    <property type="match status" value="1"/>
</dbReference>
<evidence type="ECO:0000256" key="4">
    <source>
        <dbReference type="ARBA" id="ARBA00022884"/>
    </source>
</evidence>
<evidence type="ECO:0000256" key="3">
    <source>
        <dbReference type="ARBA" id="ARBA00022730"/>
    </source>
</evidence>
<keyword evidence="11" id="KW-1185">Reference proteome</keyword>
<comment type="function">
    <text evidence="1 8">Binds directly to 16S ribosomal RNA.</text>
</comment>
<dbReference type="InterPro" id="IPR002583">
    <property type="entry name" value="Ribosomal_bS20"/>
</dbReference>
<dbReference type="FunFam" id="1.20.58.110:FF:000001">
    <property type="entry name" value="30S ribosomal protein S20"/>
    <property type="match status" value="1"/>
</dbReference>
<evidence type="ECO:0000256" key="9">
    <source>
        <dbReference type="SAM" id="MobiDB-lite"/>
    </source>
</evidence>
<dbReference type="Proteomes" id="UP000199708">
    <property type="component" value="Unassembled WGS sequence"/>
</dbReference>
<evidence type="ECO:0000313" key="11">
    <source>
        <dbReference type="Proteomes" id="UP000199708"/>
    </source>
</evidence>
<feature type="region of interest" description="Disordered" evidence="9">
    <location>
        <begin position="1"/>
        <end position="22"/>
    </location>
</feature>
<dbReference type="HAMAP" id="MF_00500">
    <property type="entry name" value="Ribosomal_bS20"/>
    <property type="match status" value="1"/>
</dbReference>